<keyword evidence="2" id="KW-1185">Reference proteome</keyword>
<dbReference type="EMBL" id="ML119656">
    <property type="protein sequence ID" value="RPA84898.1"/>
    <property type="molecule type" value="Genomic_DNA"/>
</dbReference>
<dbReference type="Proteomes" id="UP000275078">
    <property type="component" value="Unassembled WGS sequence"/>
</dbReference>
<protein>
    <submittedName>
        <fullName evidence="1">Uncharacterized protein</fullName>
    </submittedName>
</protein>
<accession>A0A3N4IJL4</accession>
<sequence length="281" mass="31941">MTDSELYWILVHGSRFAMPTYRGRVYAWTPILVCFVVLYKAAQDLAPINISTISRNLLFYNHVKKQTTEPYTKALLSRLVEMDRGYSDLSSQVPSQASVKMSPHEPPPPPTTVTFAARPSQSGEALGYWKPSPSRFADIWDPQAWQTEKKAEEIPFCECMDLAIRDTETISTLPGIACLSCRGWEKSSTIWVCQNYWNDAVGGKKCYFAGCLQCLVFVDRPGKGKNKSLAFGRIPDGYQHPFVEKAGAVVRWEKINSEDSKECEDIEEKLEIKFRMWDPCQ</sequence>
<organism evidence="1 2">
    <name type="scientific">Ascobolus immersus RN42</name>
    <dbReference type="NCBI Taxonomy" id="1160509"/>
    <lineage>
        <taxon>Eukaryota</taxon>
        <taxon>Fungi</taxon>
        <taxon>Dikarya</taxon>
        <taxon>Ascomycota</taxon>
        <taxon>Pezizomycotina</taxon>
        <taxon>Pezizomycetes</taxon>
        <taxon>Pezizales</taxon>
        <taxon>Ascobolaceae</taxon>
        <taxon>Ascobolus</taxon>
    </lineage>
</organism>
<evidence type="ECO:0000313" key="2">
    <source>
        <dbReference type="Proteomes" id="UP000275078"/>
    </source>
</evidence>
<gene>
    <name evidence="1" type="ORF">BJ508DRAFT_303293</name>
</gene>
<dbReference type="AlphaFoldDB" id="A0A3N4IJL4"/>
<evidence type="ECO:0000313" key="1">
    <source>
        <dbReference type="EMBL" id="RPA84898.1"/>
    </source>
</evidence>
<reference evidence="1 2" key="1">
    <citation type="journal article" date="2018" name="Nat. Ecol. Evol.">
        <title>Pezizomycetes genomes reveal the molecular basis of ectomycorrhizal truffle lifestyle.</title>
        <authorList>
            <person name="Murat C."/>
            <person name="Payen T."/>
            <person name="Noel B."/>
            <person name="Kuo A."/>
            <person name="Morin E."/>
            <person name="Chen J."/>
            <person name="Kohler A."/>
            <person name="Krizsan K."/>
            <person name="Balestrini R."/>
            <person name="Da Silva C."/>
            <person name="Montanini B."/>
            <person name="Hainaut M."/>
            <person name="Levati E."/>
            <person name="Barry K.W."/>
            <person name="Belfiori B."/>
            <person name="Cichocki N."/>
            <person name="Clum A."/>
            <person name="Dockter R.B."/>
            <person name="Fauchery L."/>
            <person name="Guy J."/>
            <person name="Iotti M."/>
            <person name="Le Tacon F."/>
            <person name="Lindquist E.A."/>
            <person name="Lipzen A."/>
            <person name="Malagnac F."/>
            <person name="Mello A."/>
            <person name="Molinier V."/>
            <person name="Miyauchi S."/>
            <person name="Poulain J."/>
            <person name="Riccioni C."/>
            <person name="Rubini A."/>
            <person name="Sitrit Y."/>
            <person name="Splivallo R."/>
            <person name="Traeger S."/>
            <person name="Wang M."/>
            <person name="Zifcakova L."/>
            <person name="Wipf D."/>
            <person name="Zambonelli A."/>
            <person name="Paolocci F."/>
            <person name="Nowrousian M."/>
            <person name="Ottonello S."/>
            <person name="Baldrian P."/>
            <person name="Spatafora J.W."/>
            <person name="Henrissat B."/>
            <person name="Nagy L.G."/>
            <person name="Aury J.M."/>
            <person name="Wincker P."/>
            <person name="Grigoriev I.V."/>
            <person name="Bonfante P."/>
            <person name="Martin F.M."/>
        </authorList>
    </citation>
    <scope>NUCLEOTIDE SEQUENCE [LARGE SCALE GENOMIC DNA]</scope>
    <source>
        <strain evidence="1 2">RN42</strain>
    </source>
</reference>
<name>A0A3N4IJL4_ASCIM</name>
<proteinExistence type="predicted"/>